<keyword evidence="2" id="KW-1003">Cell membrane</keyword>
<dbReference type="Proteomes" id="UP000195221">
    <property type="component" value="Unassembled WGS sequence"/>
</dbReference>
<comment type="subcellular location">
    <subcellularLocation>
        <location evidence="1">Cell membrane</location>
        <topology evidence="1">Multi-pass membrane protein</topology>
    </subcellularLocation>
</comment>
<protein>
    <submittedName>
        <fullName evidence="7">Methyl-accepting chemotaxis protein I (Serine chemoreceptor protein)</fullName>
    </submittedName>
</protein>
<sequence length="148" mass="16342">MKNMTLNRKLASVIAMLWLGLIAIGILGAWQNRTSMINDRRDQLSTLIDEAYMTTEHYADLVKNKMMSENEAKRLALDSLIAARYGPDGYISVSDSHAIILMHPFKPAMVGKDMSSFVDSGGNKLFLDIAKAGNKPAGEQVIRRPADS</sequence>
<evidence type="ECO:0000256" key="5">
    <source>
        <dbReference type="ARBA" id="ARBA00023136"/>
    </source>
</evidence>
<evidence type="ECO:0000313" key="7">
    <source>
        <dbReference type="EMBL" id="OTP67710.1"/>
    </source>
</evidence>
<proteinExistence type="predicted"/>
<keyword evidence="4" id="KW-1133">Transmembrane helix</keyword>
<dbReference type="Pfam" id="PF17200">
    <property type="entry name" value="sCache_2"/>
    <property type="match status" value="1"/>
</dbReference>
<accession>A0A242M9D1</accession>
<dbReference type="InterPro" id="IPR033480">
    <property type="entry name" value="sCache_2"/>
</dbReference>
<keyword evidence="3" id="KW-0812">Transmembrane</keyword>
<comment type="caution">
    <text evidence="7">The sequence shown here is derived from an EMBL/GenBank/DDBJ whole genome shotgun (WGS) entry which is preliminary data.</text>
</comment>
<reference evidence="7 8" key="1">
    <citation type="submission" date="2017-03" db="EMBL/GenBank/DDBJ databases">
        <title>Genome analysis of strain PAMC 26577.</title>
        <authorList>
            <person name="Oh H.-M."/>
            <person name="Yang J.-A."/>
        </authorList>
    </citation>
    <scope>NUCLEOTIDE SEQUENCE [LARGE SCALE GENOMIC DNA]</scope>
    <source>
        <strain evidence="7 8">PAMC 26577</strain>
    </source>
</reference>
<dbReference type="GO" id="GO:0005886">
    <property type="term" value="C:plasma membrane"/>
    <property type="evidence" value="ECO:0007669"/>
    <property type="project" value="UniProtKB-SubCell"/>
</dbReference>
<evidence type="ECO:0000256" key="4">
    <source>
        <dbReference type="ARBA" id="ARBA00022989"/>
    </source>
</evidence>
<organism evidence="7 8">
    <name type="scientific">Caballeronia sordidicola</name>
    <name type="common">Burkholderia sordidicola</name>
    <dbReference type="NCBI Taxonomy" id="196367"/>
    <lineage>
        <taxon>Bacteria</taxon>
        <taxon>Pseudomonadati</taxon>
        <taxon>Pseudomonadota</taxon>
        <taxon>Betaproteobacteria</taxon>
        <taxon>Burkholderiales</taxon>
        <taxon>Burkholderiaceae</taxon>
        <taxon>Caballeronia</taxon>
    </lineage>
</organism>
<name>A0A242M9D1_CABSO</name>
<evidence type="ECO:0000256" key="1">
    <source>
        <dbReference type="ARBA" id="ARBA00004651"/>
    </source>
</evidence>
<evidence type="ECO:0000313" key="8">
    <source>
        <dbReference type="Proteomes" id="UP000195221"/>
    </source>
</evidence>
<keyword evidence="5" id="KW-0472">Membrane</keyword>
<dbReference type="AlphaFoldDB" id="A0A242M9D1"/>
<dbReference type="Gene3D" id="3.30.450.20">
    <property type="entry name" value="PAS domain"/>
    <property type="match status" value="1"/>
</dbReference>
<gene>
    <name evidence="7" type="ORF">PAMC26577_36015</name>
</gene>
<evidence type="ECO:0000256" key="3">
    <source>
        <dbReference type="ARBA" id="ARBA00022692"/>
    </source>
</evidence>
<evidence type="ECO:0000259" key="6">
    <source>
        <dbReference type="SMART" id="SM01049"/>
    </source>
</evidence>
<evidence type="ECO:0000256" key="2">
    <source>
        <dbReference type="ARBA" id="ARBA00022475"/>
    </source>
</evidence>
<dbReference type="EMBL" id="NBTZ01000150">
    <property type="protein sequence ID" value="OTP67710.1"/>
    <property type="molecule type" value="Genomic_DNA"/>
</dbReference>
<feature type="domain" description="Single Cache" evidence="6">
    <location>
        <begin position="33"/>
        <end position="127"/>
    </location>
</feature>
<dbReference type="SMART" id="SM01049">
    <property type="entry name" value="Cache_2"/>
    <property type="match status" value="1"/>
</dbReference>
<keyword evidence="7" id="KW-0675">Receptor</keyword>